<sequence length="143" mass="15217">MQILSTTRALLFGSMAVAKSLNSLTDMGSLELARSVPTKDRMVDSIRNQKEYFGNVGKHASVQKRNPQQLSVSENLPEITVTVTSCSKEPIATVTVTTCKTRESPTSPAQANEEVSVPDQANAAANLNMALAVAAIPIIAALF</sequence>
<evidence type="ECO:0000313" key="1">
    <source>
        <dbReference type="EMBL" id="RDW23863.1"/>
    </source>
</evidence>
<protein>
    <submittedName>
        <fullName evidence="1">Uncharacterized protein</fullName>
    </submittedName>
</protein>
<name>A0A371C0K8_YARLL</name>
<proteinExistence type="predicted"/>
<dbReference type="Proteomes" id="UP000256601">
    <property type="component" value="Unassembled WGS sequence"/>
</dbReference>
<accession>A0A371C0K8</accession>
<organism evidence="1 2">
    <name type="scientific">Yarrowia lipolytica</name>
    <name type="common">Candida lipolytica</name>
    <dbReference type="NCBI Taxonomy" id="4952"/>
    <lineage>
        <taxon>Eukaryota</taxon>
        <taxon>Fungi</taxon>
        <taxon>Dikarya</taxon>
        <taxon>Ascomycota</taxon>
        <taxon>Saccharomycotina</taxon>
        <taxon>Dipodascomycetes</taxon>
        <taxon>Dipodascales</taxon>
        <taxon>Dipodascales incertae sedis</taxon>
        <taxon>Yarrowia</taxon>
    </lineage>
</organism>
<reference evidence="1 2" key="1">
    <citation type="submission" date="2018-07" db="EMBL/GenBank/DDBJ databases">
        <title>Draft Genome Assemblies for Five Robust Yarrowia lipolytica Strains Exhibiting High Lipid Production and Pentose Sugar Utilization and Sugar Alcohol Secretion from Undetoxified Lignocellulosic Biomass Hydrolysates.</title>
        <authorList>
            <consortium name="DOE Joint Genome Institute"/>
            <person name="Walker C."/>
            <person name="Ryu S."/>
            <person name="Na H."/>
            <person name="Zane M."/>
            <person name="LaButti K."/>
            <person name="Lipzen A."/>
            <person name="Haridas S."/>
            <person name="Barry K."/>
            <person name="Grigoriev I.V."/>
            <person name="Quarterman J."/>
            <person name="Slininger P."/>
            <person name="Dien B."/>
            <person name="Trinh C.T."/>
        </authorList>
    </citation>
    <scope>NUCLEOTIDE SEQUENCE [LARGE SCALE GENOMIC DNA]</scope>
    <source>
        <strain evidence="1 2">YB392</strain>
    </source>
</reference>
<evidence type="ECO:0000313" key="2">
    <source>
        <dbReference type="Proteomes" id="UP000256601"/>
    </source>
</evidence>
<gene>
    <name evidence="1" type="ORF">B0I71DRAFT_135249</name>
</gene>
<dbReference type="EMBL" id="KZ859061">
    <property type="protein sequence ID" value="RDW23863.1"/>
    <property type="molecule type" value="Genomic_DNA"/>
</dbReference>
<dbReference type="AlphaFoldDB" id="A0A371C0K8"/>